<sequence length="429" mass="50354">MLKEIRCGLITSEITENVELPGEIEPNYGPNFQLLVGTHYTSWDLAKERLNSYAKATGFSLRQKRVTVNDDGEVRRRSFEYLHFGEPVSNKVVDLSRQRNKNSKKISCPWHVNLSKPKMFAVVIITSIIGDYNHQMQPDVMLYAPKYRKPSPEILEIIEFYIIKGNMGSKQIFQLLTAKFTDHIIHKPDLYNTIQKFRATSTQRYREAQSFIEHLLQLKNQDLDWIVDFRMDPYDNRLTRLFWMSPSQQQILICYNDIVQTDNTCQTNWFGIEFLYTRNSMFEEDFHRRWLPGAQSTQRVEVMNKLIKDGVKATSSLHNLHDHIQNLLDNEAREKTKREEKGKMKEKNKTEKEKKKENKINLDRKKGVWVLLYQLHMPLLSPYGGHPRKAFPTTADSLLTLSLNDKCRKAEATQLDYDSGFLEDELDRP</sequence>
<dbReference type="EMBL" id="QKWP01000309">
    <property type="protein sequence ID" value="RIB22430.1"/>
    <property type="molecule type" value="Genomic_DNA"/>
</dbReference>
<dbReference type="OrthoDB" id="2415159at2759"/>
<keyword evidence="3" id="KW-1185">Reference proteome</keyword>
<comment type="caution">
    <text evidence="2">The sequence shown here is derived from an EMBL/GenBank/DDBJ whole genome shotgun (WGS) entry which is preliminary data.</text>
</comment>
<name>A0A397VIY9_9GLOM</name>
<evidence type="ECO:0000313" key="2">
    <source>
        <dbReference type="EMBL" id="RIB22430.1"/>
    </source>
</evidence>
<dbReference type="PANTHER" id="PTHR47718">
    <property type="entry name" value="OS01G0519700 PROTEIN"/>
    <property type="match status" value="1"/>
</dbReference>
<evidence type="ECO:0008006" key="4">
    <source>
        <dbReference type="Google" id="ProtNLM"/>
    </source>
</evidence>
<accession>A0A397VIY9</accession>
<reference evidence="2 3" key="1">
    <citation type="submission" date="2018-06" db="EMBL/GenBank/DDBJ databases">
        <title>Comparative genomics reveals the genomic features of Rhizophagus irregularis, R. cerebriforme, R. diaphanum and Gigaspora rosea, and their symbiotic lifestyle signature.</title>
        <authorList>
            <person name="Morin E."/>
            <person name="San Clemente H."/>
            <person name="Chen E.C.H."/>
            <person name="De La Providencia I."/>
            <person name="Hainaut M."/>
            <person name="Kuo A."/>
            <person name="Kohler A."/>
            <person name="Murat C."/>
            <person name="Tang N."/>
            <person name="Roy S."/>
            <person name="Loubradou J."/>
            <person name="Henrissat B."/>
            <person name="Grigoriev I.V."/>
            <person name="Corradi N."/>
            <person name="Roux C."/>
            <person name="Martin F.M."/>
        </authorList>
    </citation>
    <scope>NUCLEOTIDE SEQUENCE [LARGE SCALE GENOMIC DNA]</scope>
    <source>
        <strain evidence="2 3">DAOM 194757</strain>
    </source>
</reference>
<evidence type="ECO:0000256" key="1">
    <source>
        <dbReference type="SAM" id="MobiDB-lite"/>
    </source>
</evidence>
<evidence type="ECO:0000313" key="3">
    <source>
        <dbReference type="Proteomes" id="UP000266673"/>
    </source>
</evidence>
<proteinExistence type="predicted"/>
<dbReference type="Proteomes" id="UP000266673">
    <property type="component" value="Unassembled WGS sequence"/>
</dbReference>
<feature type="region of interest" description="Disordered" evidence="1">
    <location>
        <begin position="330"/>
        <end position="358"/>
    </location>
</feature>
<gene>
    <name evidence="2" type="ORF">C2G38_2173984</name>
</gene>
<dbReference type="AlphaFoldDB" id="A0A397VIY9"/>
<dbReference type="PANTHER" id="PTHR47718:SF3">
    <property type="entry name" value="PROTEIN FAR1-RELATED SEQUENCE 5-LIKE"/>
    <property type="match status" value="1"/>
</dbReference>
<protein>
    <recommendedName>
        <fullName evidence="4">MULE transposase domain-containing protein</fullName>
    </recommendedName>
</protein>
<organism evidence="2 3">
    <name type="scientific">Gigaspora rosea</name>
    <dbReference type="NCBI Taxonomy" id="44941"/>
    <lineage>
        <taxon>Eukaryota</taxon>
        <taxon>Fungi</taxon>
        <taxon>Fungi incertae sedis</taxon>
        <taxon>Mucoromycota</taxon>
        <taxon>Glomeromycotina</taxon>
        <taxon>Glomeromycetes</taxon>
        <taxon>Diversisporales</taxon>
        <taxon>Gigasporaceae</taxon>
        <taxon>Gigaspora</taxon>
    </lineage>
</organism>